<name>A0A1V0SIW9_9VIRU</name>
<evidence type="ECO:0000259" key="10">
    <source>
        <dbReference type="PROSITE" id="PS51873"/>
    </source>
</evidence>
<dbReference type="InterPro" id="IPR031127">
    <property type="entry name" value="E3_UB_ligase_RBR"/>
</dbReference>
<keyword evidence="8" id="KW-0833">Ubl conjugation pathway</keyword>
<accession>A0A1V0SIW9</accession>
<keyword evidence="4" id="KW-0808">Transferase</keyword>
<dbReference type="InterPro" id="IPR044066">
    <property type="entry name" value="TRIAD_supradom"/>
</dbReference>
<comment type="catalytic activity">
    <reaction evidence="1">
        <text>[E2 ubiquitin-conjugating enzyme]-S-ubiquitinyl-L-cysteine + [acceptor protein]-L-lysine = [E2 ubiquitin-conjugating enzyme]-L-cysteine + [acceptor protein]-N(6)-ubiquitinyl-L-lysine.</text>
        <dbReference type="EC" id="2.3.2.31"/>
    </reaction>
</comment>
<comment type="pathway">
    <text evidence="2">Protein modification; protein ubiquitination.</text>
</comment>
<dbReference type="EC" id="2.3.2.31" evidence="3"/>
<dbReference type="GO" id="GO:0016567">
    <property type="term" value="P:protein ubiquitination"/>
    <property type="evidence" value="ECO:0007669"/>
    <property type="project" value="InterPro"/>
</dbReference>
<evidence type="ECO:0000256" key="7">
    <source>
        <dbReference type="ARBA" id="ARBA00022771"/>
    </source>
</evidence>
<keyword evidence="5" id="KW-0479">Metal-binding</keyword>
<dbReference type="SUPFAM" id="SSF57850">
    <property type="entry name" value="RING/U-box"/>
    <property type="match status" value="1"/>
</dbReference>
<evidence type="ECO:0000256" key="6">
    <source>
        <dbReference type="ARBA" id="ARBA00022737"/>
    </source>
</evidence>
<sequence>METARLSTGQKYENIPEIIETINLLLSAVPDESFKHNAKPRLNFLKGKYNDYKNTTLRKTRNKIALDIDVTITKWNKYISKYRRHQWANQIPTINTKSRKSHGHVEEKLDSGFDSIEKETVPETRTLSVCSHRRGLHNYPCCILTLDNLKAMISSAFNDPMQWKVSTIPSEQNYKFIKSQLQLKCQMIKTDHCPLEDRGKCGSMIPLKKILSFFPLETKKEYSKEKITELYIQVISNQYPDKLKYCKKPTCLHATKPFFSALIADAEDKIYCESCKNDHYVHLHKIVCPDPDCNTTYCEMCQMSPYHDLNVCQGPKPVDISEEDYKILLGTTRPCPGCKIRGEKLDGCDHMICKCNTHWCWRCLQKLDTKNPYKHNCLSSDNIAGDRDHAFNEFGNDLDNRDGGWGQNMVDDSDDD</sequence>
<evidence type="ECO:0000256" key="4">
    <source>
        <dbReference type="ARBA" id="ARBA00022679"/>
    </source>
</evidence>
<organism evidence="11">
    <name type="scientific">Klosneuvirus KNV1</name>
    <dbReference type="NCBI Taxonomy" id="1977640"/>
    <lineage>
        <taxon>Viruses</taxon>
        <taxon>Varidnaviria</taxon>
        <taxon>Bamfordvirae</taxon>
        <taxon>Nucleocytoviricota</taxon>
        <taxon>Megaviricetes</taxon>
        <taxon>Imitervirales</taxon>
        <taxon>Mimiviridae</taxon>
        <taxon>Klosneuvirinae</taxon>
        <taxon>Klosneuvirus</taxon>
    </lineage>
</organism>
<proteinExistence type="predicted"/>
<evidence type="ECO:0000256" key="1">
    <source>
        <dbReference type="ARBA" id="ARBA00001798"/>
    </source>
</evidence>
<dbReference type="InterPro" id="IPR054694">
    <property type="entry name" value="Parkin-like_IBR"/>
</dbReference>
<gene>
    <name evidence="11" type="ORF">Klosneuvirus_2_14</name>
</gene>
<dbReference type="GO" id="GO:0061630">
    <property type="term" value="F:ubiquitin protein ligase activity"/>
    <property type="evidence" value="ECO:0007669"/>
    <property type="project" value="UniProtKB-EC"/>
</dbReference>
<evidence type="ECO:0000256" key="5">
    <source>
        <dbReference type="ARBA" id="ARBA00022723"/>
    </source>
</evidence>
<dbReference type="Gene3D" id="1.20.120.1750">
    <property type="match status" value="1"/>
</dbReference>
<dbReference type="GO" id="GO:0008270">
    <property type="term" value="F:zinc ion binding"/>
    <property type="evidence" value="ECO:0007669"/>
    <property type="project" value="UniProtKB-KW"/>
</dbReference>
<protein>
    <recommendedName>
        <fullName evidence="3">RBR-type E3 ubiquitin transferase</fullName>
        <ecNumber evidence="3">2.3.2.31</ecNumber>
    </recommendedName>
</protein>
<keyword evidence="7" id="KW-0863">Zinc-finger</keyword>
<dbReference type="PANTHER" id="PTHR11685">
    <property type="entry name" value="RBR FAMILY RING FINGER AND IBR DOMAIN-CONTAINING"/>
    <property type="match status" value="1"/>
</dbReference>
<reference evidence="11" key="1">
    <citation type="journal article" date="2017" name="Science">
        <title>Giant viruses with an expanded complement of translation system components.</title>
        <authorList>
            <person name="Schulz F."/>
            <person name="Yutin N."/>
            <person name="Ivanova N.N."/>
            <person name="Ortega D.R."/>
            <person name="Lee T.K."/>
            <person name="Vierheilig J."/>
            <person name="Daims H."/>
            <person name="Horn M."/>
            <person name="Wagner M."/>
            <person name="Jensen G.J."/>
            <person name="Kyrpides N.C."/>
            <person name="Koonin E.V."/>
            <person name="Woyke T."/>
        </authorList>
    </citation>
    <scope>NUCLEOTIDE SEQUENCE</scope>
    <source>
        <strain evidence="11">KNV1</strain>
    </source>
</reference>
<evidence type="ECO:0000256" key="9">
    <source>
        <dbReference type="ARBA" id="ARBA00022833"/>
    </source>
</evidence>
<evidence type="ECO:0000313" key="11">
    <source>
        <dbReference type="EMBL" id="ARF11578.1"/>
    </source>
</evidence>
<evidence type="ECO:0000256" key="2">
    <source>
        <dbReference type="ARBA" id="ARBA00004906"/>
    </source>
</evidence>
<dbReference type="Pfam" id="PF22605">
    <property type="entry name" value="IBR_2"/>
    <property type="match status" value="1"/>
</dbReference>
<feature type="domain" description="RING-type" evidence="10">
    <location>
        <begin position="135"/>
        <end position="381"/>
    </location>
</feature>
<evidence type="ECO:0000256" key="8">
    <source>
        <dbReference type="ARBA" id="ARBA00022786"/>
    </source>
</evidence>
<dbReference type="EMBL" id="KY684109">
    <property type="protein sequence ID" value="ARF11578.1"/>
    <property type="molecule type" value="Genomic_DNA"/>
</dbReference>
<dbReference type="PROSITE" id="PS51873">
    <property type="entry name" value="TRIAD"/>
    <property type="match status" value="1"/>
</dbReference>
<keyword evidence="6" id="KW-0677">Repeat</keyword>
<keyword evidence="9" id="KW-0862">Zinc</keyword>
<evidence type="ECO:0000256" key="3">
    <source>
        <dbReference type="ARBA" id="ARBA00012251"/>
    </source>
</evidence>